<evidence type="ECO:0000259" key="5">
    <source>
        <dbReference type="SMART" id="SM00704"/>
    </source>
</evidence>
<dbReference type="GO" id="GO:0051537">
    <property type="term" value="F:2 iron, 2 sulfur cluster binding"/>
    <property type="evidence" value="ECO:0007669"/>
    <property type="project" value="UniProtKB-KW"/>
</dbReference>
<evidence type="ECO:0000256" key="3">
    <source>
        <dbReference type="ARBA" id="ARBA00023004"/>
    </source>
</evidence>
<dbReference type="InterPro" id="IPR018967">
    <property type="entry name" value="FeS-contain_CDGSH-typ"/>
</dbReference>
<keyword evidence="2" id="KW-0479">Metal-binding</keyword>
<dbReference type="PANTHER" id="PTHR46491">
    <property type="entry name" value="CDGSH IRON SULFUR DOMAIN PROTEIN HOMOLOG"/>
    <property type="match status" value="1"/>
</dbReference>
<proteinExistence type="predicted"/>
<sequence>MRKKKSDNLPYPLLVDAEKKYYWCACGLSDAQPLCNGSHASDTAQPIEFSEMQSKTVYLCGCKHTKTPPYCDGSHADL</sequence>
<dbReference type="InterPro" id="IPR042216">
    <property type="entry name" value="MitoNEET_CISD"/>
</dbReference>
<dbReference type="Gene3D" id="3.40.5.90">
    <property type="entry name" value="CDGSH iron-sulfur domain, mitoNEET-type"/>
    <property type="match status" value="2"/>
</dbReference>
<dbReference type="GO" id="GO:0046872">
    <property type="term" value="F:metal ion binding"/>
    <property type="evidence" value="ECO:0007669"/>
    <property type="project" value="UniProtKB-KW"/>
</dbReference>
<evidence type="ECO:0000313" key="7">
    <source>
        <dbReference type="Proteomes" id="UP000078463"/>
    </source>
</evidence>
<dbReference type="SMART" id="SM00704">
    <property type="entry name" value="ZnF_CDGSH"/>
    <property type="match status" value="2"/>
</dbReference>
<accession>A0A191UGP2</accession>
<dbReference type="Pfam" id="PF09360">
    <property type="entry name" value="zf-CDGSH"/>
    <property type="match status" value="1"/>
</dbReference>
<keyword evidence="3" id="KW-0408">Iron</keyword>
<reference evidence="7" key="1">
    <citation type="submission" date="2016-05" db="EMBL/GenBank/DDBJ databases">
        <title>Polynucleobacter sp. QLW-P1FAT50C-4 genome.</title>
        <authorList>
            <person name="Hahn M.W."/>
        </authorList>
    </citation>
    <scope>NUCLEOTIDE SEQUENCE [LARGE SCALE GENOMIC DNA]</scope>
    <source>
        <strain evidence="7">QLW-P1FAT50C-4</strain>
    </source>
</reference>
<dbReference type="OrthoDB" id="9795032at2"/>
<feature type="domain" description="Iron-binding zinc finger CDGSH type" evidence="5">
    <location>
        <begin position="8"/>
        <end position="45"/>
    </location>
</feature>
<gene>
    <name evidence="6" type="ORF">A8O14_08280</name>
</gene>
<dbReference type="EMBL" id="CP015922">
    <property type="protein sequence ID" value="ANJ00071.1"/>
    <property type="molecule type" value="Genomic_DNA"/>
</dbReference>
<dbReference type="KEGG" id="pwu:A8O14_08280"/>
<dbReference type="InterPro" id="IPR052950">
    <property type="entry name" value="CISD"/>
</dbReference>
<feature type="domain" description="Iron-binding zinc finger CDGSH type" evidence="5">
    <location>
        <begin position="46"/>
        <end position="77"/>
    </location>
</feature>
<dbReference type="GO" id="GO:0005737">
    <property type="term" value="C:cytoplasm"/>
    <property type="evidence" value="ECO:0007669"/>
    <property type="project" value="UniProtKB-ARBA"/>
</dbReference>
<dbReference type="RefSeq" id="WP_068949077.1">
    <property type="nucleotide sequence ID" value="NZ_CP015922.1"/>
</dbReference>
<dbReference type="PANTHER" id="PTHR46491:SF3">
    <property type="entry name" value="CDGSH IRON-SULFUR DOMAIN-CONTAINING PROTEIN 3, MITOCHONDRIAL"/>
    <property type="match status" value="1"/>
</dbReference>
<evidence type="ECO:0000256" key="2">
    <source>
        <dbReference type="ARBA" id="ARBA00022723"/>
    </source>
</evidence>
<name>A0A191UGP2_9BURK</name>
<keyword evidence="7" id="KW-1185">Reference proteome</keyword>
<evidence type="ECO:0000313" key="6">
    <source>
        <dbReference type="EMBL" id="ANJ00071.1"/>
    </source>
</evidence>
<dbReference type="AlphaFoldDB" id="A0A191UGP2"/>
<evidence type="ECO:0000256" key="4">
    <source>
        <dbReference type="ARBA" id="ARBA00023014"/>
    </source>
</evidence>
<dbReference type="Proteomes" id="UP000078463">
    <property type="component" value="Chromosome"/>
</dbReference>
<keyword evidence="1" id="KW-0001">2Fe-2S</keyword>
<dbReference type="STRING" id="1743168.A8O14_08280"/>
<organism evidence="6 7">
    <name type="scientific">Polynucleobacter wuianus</name>
    <dbReference type="NCBI Taxonomy" id="1743168"/>
    <lineage>
        <taxon>Bacteria</taxon>
        <taxon>Pseudomonadati</taxon>
        <taxon>Pseudomonadota</taxon>
        <taxon>Betaproteobacteria</taxon>
        <taxon>Burkholderiales</taxon>
        <taxon>Burkholderiaceae</taxon>
        <taxon>Polynucleobacter</taxon>
    </lineage>
</organism>
<protein>
    <recommendedName>
        <fullName evidence="5">Iron-binding zinc finger CDGSH type domain-containing protein</fullName>
    </recommendedName>
</protein>
<evidence type="ECO:0000256" key="1">
    <source>
        <dbReference type="ARBA" id="ARBA00022714"/>
    </source>
</evidence>
<keyword evidence="4" id="KW-0411">Iron-sulfur</keyword>